<feature type="domain" description="Glycosyltransferase 2-like" evidence="2">
    <location>
        <begin position="60"/>
        <end position="220"/>
    </location>
</feature>
<dbReference type="PANTHER" id="PTHR43685:SF2">
    <property type="entry name" value="GLYCOSYLTRANSFERASE 2-LIKE DOMAIN-CONTAINING PROTEIN"/>
    <property type="match status" value="1"/>
</dbReference>
<dbReference type="Gene3D" id="3.90.550.10">
    <property type="entry name" value="Spore Coat Polysaccharide Biosynthesis Protein SpsA, Chain A"/>
    <property type="match status" value="1"/>
</dbReference>
<protein>
    <submittedName>
        <fullName evidence="3">Glycosyl transferase family 2</fullName>
    </submittedName>
</protein>
<dbReference type="AlphaFoldDB" id="A0A562L633"/>
<reference evidence="3 4" key="1">
    <citation type="journal article" date="2015" name="Stand. Genomic Sci.">
        <title>Genomic Encyclopedia of Bacterial and Archaeal Type Strains, Phase III: the genomes of soil and plant-associated and newly described type strains.</title>
        <authorList>
            <person name="Whitman W.B."/>
            <person name="Woyke T."/>
            <person name="Klenk H.P."/>
            <person name="Zhou Y."/>
            <person name="Lilburn T.G."/>
            <person name="Beck B.J."/>
            <person name="De Vos P."/>
            <person name="Vandamme P."/>
            <person name="Eisen J.A."/>
            <person name="Garrity G."/>
            <person name="Hugenholtz P."/>
            <person name="Kyrpides N.C."/>
        </authorList>
    </citation>
    <scope>NUCLEOTIDE SEQUENCE [LARGE SCALE GENOMIC DNA]</scope>
    <source>
        <strain evidence="3 4">CGMCC 1.10821</strain>
    </source>
</reference>
<dbReference type="InterPro" id="IPR029044">
    <property type="entry name" value="Nucleotide-diphossugar_trans"/>
</dbReference>
<gene>
    <name evidence="3" type="ORF">IP90_02078</name>
</gene>
<dbReference type="RefSeq" id="WP_144899551.1">
    <property type="nucleotide sequence ID" value="NZ_VLKN01000004.1"/>
</dbReference>
<dbReference type="GO" id="GO:0016740">
    <property type="term" value="F:transferase activity"/>
    <property type="evidence" value="ECO:0007669"/>
    <property type="project" value="UniProtKB-KW"/>
</dbReference>
<evidence type="ECO:0000259" key="2">
    <source>
        <dbReference type="Pfam" id="PF00535"/>
    </source>
</evidence>
<comment type="caution">
    <text evidence="3">The sequence shown here is derived from an EMBL/GenBank/DDBJ whole genome shotgun (WGS) entry which is preliminary data.</text>
</comment>
<evidence type="ECO:0000313" key="3">
    <source>
        <dbReference type="EMBL" id="TWI02976.1"/>
    </source>
</evidence>
<evidence type="ECO:0000256" key="1">
    <source>
        <dbReference type="SAM" id="MobiDB-lite"/>
    </source>
</evidence>
<dbReference type="InterPro" id="IPR050834">
    <property type="entry name" value="Glycosyltransf_2"/>
</dbReference>
<proteinExistence type="predicted"/>
<name>A0A562L633_9GAMM</name>
<accession>A0A562L633</accession>
<dbReference type="Proteomes" id="UP000315167">
    <property type="component" value="Unassembled WGS sequence"/>
</dbReference>
<keyword evidence="3" id="KW-0808">Transferase</keyword>
<dbReference type="SUPFAM" id="SSF53448">
    <property type="entry name" value="Nucleotide-diphospho-sugar transferases"/>
    <property type="match status" value="1"/>
</dbReference>
<dbReference type="EMBL" id="VLKN01000004">
    <property type="protein sequence ID" value="TWI02976.1"/>
    <property type="molecule type" value="Genomic_DNA"/>
</dbReference>
<dbReference type="Pfam" id="PF00535">
    <property type="entry name" value="Glycos_transf_2"/>
    <property type="match status" value="1"/>
</dbReference>
<dbReference type="InterPro" id="IPR001173">
    <property type="entry name" value="Glyco_trans_2-like"/>
</dbReference>
<keyword evidence="4" id="KW-1185">Reference proteome</keyword>
<sequence length="318" mass="35146">MSDGPPGRPKRMLGSMLGRLFGGRAAANIGSGSYDDTYSRRMDEPLQAAATALTETPLVSVVMTCHDTARYLDGAVGSILRQSWNRLELVVVDDASQDDSVERLHELGAADGRLRVIQLTSNVGTYRAKNIGIRSARGEVVTFMDSDDISHPERIEQQLDLLREPGVVATTCNYTRLTSSGEVVMNRGRRERRALISLMIKQKVIGDIGWFDSVRTSADDEFLERIRQVYGDHALANVDSALYFALNRENSLSTSAGAVVDISVDEHVQGSPLSAMRQAYVSSYRDWHARLKSEGMRPYMPHTLTDGRPFPADPRLTV</sequence>
<feature type="region of interest" description="Disordered" evidence="1">
    <location>
        <begin position="298"/>
        <end position="318"/>
    </location>
</feature>
<organism evidence="3 4">
    <name type="scientific">Luteimonas cucumeris</name>
    <dbReference type="NCBI Taxonomy" id="985012"/>
    <lineage>
        <taxon>Bacteria</taxon>
        <taxon>Pseudomonadati</taxon>
        <taxon>Pseudomonadota</taxon>
        <taxon>Gammaproteobacteria</taxon>
        <taxon>Lysobacterales</taxon>
        <taxon>Lysobacteraceae</taxon>
        <taxon>Luteimonas</taxon>
    </lineage>
</organism>
<evidence type="ECO:0000313" key="4">
    <source>
        <dbReference type="Proteomes" id="UP000315167"/>
    </source>
</evidence>
<dbReference type="PANTHER" id="PTHR43685">
    <property type="entry name" value="GLYCOSYLTRANSFERASE"/>
    <property type="match status" value="1"/>
</dbReference>
<dbReference type="CDD" id="cd00761">
    <property type="entry name" value="Glyco_tranf_GTA_type"/>
    <property type="match status" value="1"/>
</dbReference>